<reference evidence="3" key="2">
    <citation type="submission" date="2025-09" db="UniProtKB">
        <authorList>
            <consortium name="Ensembl"/>
        </authorList>
    </citation>
    <scope>IDENTIFICATION</scope>
</reference>
<dbReference type="Pfam" id="PF15255">
    <property type="entry name" value="CAP-ZIP_m"/>
    <property type="match status" value="1"/>
</dbReference>
<evidence type="ECO:0000313" key="4">
    <source>
        <dbReference type="Proteomes" id="UP000261620"/>
    </source>
</evidence>
<sequence>TVSLFDNEEEEDESDWNEPIFTLSKPTARNTSKEPAEERPQAKSTGVFQDEELLFSQTQQKDNDPDFDLFTTSGKTAKPAAQTLFAEDDEDDIFSSVKPKVPPKIAEKPSKPNDKPAPVKPKDSSSRIGKLQANLMINPAALLPGAVPNLPGAVSVLPGAAPNSSSGMSSPAMAPVGAQGDHTEGVSFDTPVQVTTLQSAHKSQTHFQPEKLQRLHTLRPVAMQNRKTTTKTPYHPFL</sequence>
<feature type="compositionally biased region" description="Acidic residues" evidence="1">
    <location>
        <begin position="1"/>
        <end position="16"/>
    </location>
</feature>
<feature type="compositionally biased region" description="Basic and acidic residues" evidence="1">
    <location>
        <begin position="105"/>
        <end position="114"/>
    </location>
</feature>
<name>A0A3Q3WMT9_MOLML</name>
<evidence type="ECO:0000259" key="2">
    <source>
        <dbReference type="Pfam" id="PF15255"/>
    </source>
</evidence>
<dbReference type="Proteomes" id="UP000261620">
    <property type="component" value="Unplaced"/>
</dbReference>
<dbReference type="STRING" id="94237.ENSMMOP00000013722"/>
<protein>
    <recommendedName>
        <fullName evidence="2">FAM21/CAPZIP domain-containing protein</fullName>
    </recommendedName>
</protein>
<accession>A0A3Q3WMT9</accession>
<organism evidence="3 4">
    <name type="scientific">Mola mola</name>
    <name type="common">Ocean sunfish</name>
    <name type="synonym">Tetraodon mola</name>
    <dbReference type="NCBI Taxonomy" id="94237"/>
    <lineage>
        <taxon>Eukaryota</taxon>
        <taxon>Metazoa</taxon>
        <taxon>Chordata</taxon>
        <taxon>Craniata</taxon>
        <taxon>Vertebrata</taxon>
        <taxon>Euteleostomi</taxon>
        <taxon>Actinopterygii</taxon>
        <taxon>Neopterygii</taxon>
        <taxon>Teleostei</taxon>
        <taxon>Neoteleostei</taxon>
        <taxon>Acanthomorphata</taxon>
        <taxon>Eupercaria</taxon>
        <taxon>Tetraodontiformes</taxon>
        <taxon>Molidae</taxon>
        <taxon>Mola</taxon>
    </lineage>
</organism>
<dbReference type="InterPro" id="IPR029341">
    <property type="entry name" value="FAM21/CAPZIP"/>
</dbReference>
<dbReference type="Ensembl" id="ENSMMOT00000013945.1">
    <property type="protein sequence ID" value="ENSMMOP00000013722.1"/>
    <property type="gene ID" value="ENSMMOG00000010511.1"/>
</dbReference>
<feature type="domain" description="FAM21/CAPZIP" evidence="2">
    <location>
        <begin position="117"/>
        <end position="227"/>
    </location>
</feature>
<keyword evidence="4" id="KW-1185">Reference proteome</keyword>
<dbReference type="AlphaFoldDB" id="A0A3Q3WMT9"/>
<reference evidence="3" key="1">
    <citation type="submission" date="2025-08" db="UniProtKB">
        <authorList>
            <consortium name="Ensembl"/>
        </authorList>
    </citation>
    <scope>IDENTIFICATION</scope>
</reference>
<feature type="region of interest" description="Disordered" evidence="1">
    <location>
        <begin position="1"/>
        <end position="127"/>
    </location>
</feature>
<feature type="compositionally biased region" description="Basic and acidic residues" evidence="1">
    <location>
        <begin position="31"/>
        <end position="41"/>
    </location>
</feature>
<evidence type="ECO:0000313" key="3">
    <source>
        <dbReference type="Ensembl" id="ENSMMOP00000013722.1"/>
    </source>
</evidence>
<evidence type="ECO:0000256" key="1">
    <source>
        <dbReference type="SAM" id="MobiDB-lite"/>
    </source>
</evidence>
<proteinExistence type="predicted"/>